<keyword evidence="1" id="KW-0560">Oxidoreductase</keyword>
<accession>A0A2Z5Y3V8</accession>
<dbReference type="Pfam" id="PF09338">
    <property type="entry name" value="Gly_reductase"/>
    <property type="match status" value="1"/>
</dbReference>
<reference evidence="1 2" key="1">
    <citation type="submission" date="2018-01" db="EMBL/GenBank/DDBJ databases">
        <title>Whole genome sequence of Melissococcus plutonius DAT561.</title>
        <authorList>
            <person name="Okumura K."/>
            <person name="Takamatsu D."/>
            <person name="Okura M."/>
        </authorList>
    </citation>
    <scope>NUCLEOTIDE SEQUENCE [LARGE SCALE GENOMIC DNA]</scope>
    <source>
        <strain evidence="1 2">DAT561</strain>
    </source>
</reference>
<dbReference type="EC" id="1.21.4.1" evidence="1"/>
<proteinExistence type="predicted"/>
<dbReference type="NCBIfam" id="TIGR04480">
    <property type="entry name" value="D_pro_red_PrdA"/>
    <property type="match status" value="1"/>
</dbReference>
<dbReference type="InterPro" id="IPR006034">
    <property type="entry name" value="Asparaginase/glutaminase-like"/>
</dbReference>
<gene>
    <name evidence="1" type="ORF">DAT561_1495</name>
</gene>
<dbReference type="Proteomes" id="UP000269226">
    <property type="component" value="Chromosome"/>
</dbReference>
<dbReference type="PIRSF" id="PIRSF500176">
    <property type="entry name" value="L_ASNase"/>
    <property type="match status" value="1"/>
</dbReference>
<dbReference type="PIRSF" id="PIRSF001220">
    <property type="entry name" value="L-ASNase_gatD"/>
    <property type="match status" value="1"/>
</dbReference>
<dbReference type="InterPro" id="IPR031002">
    <property type="entry name" value="D_pro_red_PrdA"/>
</dbReference>
<evidence type="ECO:0000313" key="2">
    <source>
        <dbReference type="Proteomes" id="UP000269226"/>
    </source>
</evidence>
<protein>
    <submittedName>
        <fullName evidence="1">D-proline reductase, 45 kDa subunit/D-proline reductase, 23 kDa subunit</fullName>
        <ecNumber evidence="1">1.21.4.1</ecNumber>
    </submittedName>
</protein>
<organism evidence="1 2">
    <name type="scientific">Melissococcus plutonius</name>
    <dbReference type="NCBI Taxonomy" id="33970"/>
    <lineage>
        <taxon>Bacteria</taxon>
        <taxon>Bacillati</taxon>
        <taxon>Bacillota</taxon>
        <taxon>Bacilli</taxon>
        <taxon>Lactobacillales</taxon>
        <taxon>Enterococcaceae</taxon>
        <taxon>Melissococcus</taxon>
    </lineage>
</organism>
<dbReference type="InterPro" id="IPR015417">
    <property type="entry name" value="Gly_reductase_pB_sua/b"/>
</dbReference>
<evidence type="ECO:0000313" key="1">
    <source>
        <dbReference type="EMBL" id="BBC61592.1"/>
    </source>
</evidence>
<dbReference type="RefSeq" id="WP_126347269.1">
    <property type="nucleotide sequence ID" value="NZ_AP018492.1"/>
</dbReference>
<sequence length="618" mass="67877">MSITKETLEQHLKDPAVLCCRRDKGTVISEQDLEDPSLFDDMVDAGLVTLTKNGLTIEQVMGATLTEDSEALVQLTPELLDGIKENTDVSNQPKSKEAQSMSNSMDLSMENSHCDCNTHKTDSNQMIEMEIAKLEGLKLKLPVNFAAGHSFGPFGPHPHPHPMPMHMPMDEKSGIKENRGEKKVIHRLKKQHIKITDAEITDKTSIENGKITIDRNLIEGALKEDQLVKKIKLDVIKPNERHIYTDTIMDVCPIATKVEGELGEGITKVCDGVVFMLTGVDEEGTQVHEFGSSEGYLDEKMYFGHPGCADKNDIIIRCEAVIEKLSGMSRPGPLAAHKAQDYIVQAVRDELKEYNGEIVREEICEDIRRKGNPRVVLVKEIMGQGAMHDNVICPSEPCGIAGGQMNVDCGNVPIVLTSNQVRDGSIHALTCIGPSTKEMTRHYIREPLVERLAADEELDLVGVIFVGSPQVNDEKLWVSERLGSLFESLDIDGVIITTEGFGNNHIDFIEHIGQAGKRGIPVVGVSFCANQGQLVVGNKYADAMVEENMDAGGFEDDVAGTSCVTKAVAERSVQMLKNKMSGVAIEPAPKHWNNEVINANNHLLNLPDNKLLDTGTLH</sequence>
<dbReference type="AlphaFoldDB" id="A0A2Z5Y3V8"/>
<dbReference type="GO" id="GO:0050002">
    <property type="term" value="F:D-proline reductase activity"/>
    <property type="evidence" value="ECO:0007669"/>
    <property type="project" value="UniProtKB-EC"/>
</dbReference>
<name>A0A2Z5Y3V8_9ENTE</name>
<dbReference type="GeneID" id="57044024"/>
<dbReference type="EMBL" id="AP018492">
    <property type="protein sequence ID" value="BBC61592.1"/>
    <property type="molecule type" value="Genomic_DNA"/>
</dbReference>